<protein>
    <submittedName>
        <fullName evidence="1">Uncharacterized protein</fullName>
    </submittedName>
</protein>
<dbReference type="OrthoDB" id="5969700at2759"/>
<organism evidence="1 2">
    <name type="scientific">Paramuricea clavata</name>
    <name type="common">Red gorgonian</name>
    <name type="synonym">Violescent sea-whip</name>
    <dbReference type="NCBI Taxonomy" id="317549"/>
    <lineage>
        <taxon>Eukaryota</taxon>
        <taxon>Metazoa</taxon>
        <taxon>Cnidaria</taxon>
        <taxon>Anthozoa</taxon>
        <taxon>Octocorallia</taxon>
        <taxon>Malacalcyonacea</taxon>
        <taxon>Plexauridae</taxon>
        <taxon>Paramuricea</taxon>
    </lineage>
</organism>
<proteinExistence type="predicted"/>
<accession>A0A6S7JN39</accession>
<keyword evidence="2" id="KW-1185">Reference proteome</keyword>
<sequence length="462" mass="53693">MNIKVEVVSIVMVLHAKLNNDPGLCQLTQTALKGFLAQKFKDENDCSDTTELDQDIEAGQKAADTVYVNEDMWIRPEVHPCQRSRHDIPEHEKQSDYVDLLNMVQRHTRCSTSYCLRKKSNETELKCRFHFPFDICPKTKLEFEKIHTSGDNEHYRAKIVTKRNDSGLNNHPQLQLQGWRANCMIFKLLLITMLVLNISQNMQLKAFNSIVQNVDSNTDPRRVIKKVVMKSLGERDYAAQETIHHLLSLKLHSSSFKVMPVSLNGSCRVRDSASIDEGESCTDYSLLDVYANREQYESSQNIINMNFVEFATTYKVVNNELTKLPENIIPRIFPTYSPNPKDLFDKLQAVIQSQEAEDEPSEEQKTTREEWMILSDLNSPFENSEQTPESTYDWHLDRANYSEQQIQEMPTWIKTNKEEYSIDEQYDVVDINSFSEMQKLAYDIVKSHFDDTYLRKSHYVSV</sequence>
<evidence type="ECO:0000313" key="2">
    <source>
        <dbReference type="Proteomes" id="UP001152795"/>
    </source>
</evidence>
<comment type="caution">
    <text evidence="1">The sequence shown here is derived from an EMBL/GenBank/DDBJ whole genome shotgun (WGS) entry which is preliminary data.</text>
</comment>
<dbReference type="AlphaFoldDB" id="A0A6S7JN39"/>
<gene>
    <name evidence="1" type="ORF">PACLA_8A059255</name>
</gene>
<evidence type="ECO:0000313" key="1">
    <source>
        <dbReference type="EMBL" id="CAB4030500.1"/>
    </source>
</evidence>
<reference evidence="1" key="1">
    <citation type="submission" date="2020-04" db="EMBL/GenBank/DDBJ databases">
        <authorList>
            <person name="Alioto T."/>
            <person name="Alioto T."/>
            <person name="Gomez Garrido J."/>
        </authorList>
    </citation>
    <scope>NUCLEOTIDE SEQUENCE</scope>
    <source>
        <strain evidence="1">A484AB</strain>
    </source>
</reference>
<name>A0A6S7JN39_PARCT</name>
<dbReference type="EMBL" id="CACRXK020016915">
    <property type="protein sequence ID" value="CAB4030500.1"/>
    <property type="molecule type" value="Genomic_DNA"/>
</dbReference>
<dbReference type="Proteomes" id="UP001152795">
    <property type="component" value="Unassembled WGS sequence"/>
</dbReference>